<evidence type="ECO:0000313" key="9">
    <source>
        <dbReference type="EMBL" id="BBH50910.1"/>
    </source>
</evidence>
<dbReference type="Pfam" id="PF00550">
    <property type="entry name" value="PP-binding"/>
    <property type="match status" value="1"/>
</dbReference>
<sequence>MAEESTFERVVKILQEQDGLEDVEFTNDTSLTDLGLDSLAIVEATMACEDEFGIEFDVDEAPETVGDLVDMIDSLL</sequence>
<dbReference type="GeneID" id="88849636"/>
<dbReference type="RefSeq" id="WP_126423098.1">
    <property type="nucleotide sequence ID" value="NZ_AP019367.1"/>
</dbReference>
<dbReference type="Proteomes" id="UP000273154">
    <property type="component" value="Chromosome"/>
</dbReference>
<dbReference type="InterPro" id="IPR036736">
    <property type="entry name" value="ACP-like_sf"/>
</dbReference>
<dbReference type="GO" id="GO:0005829">
    <property type="term" value="C:cytosol"/>
    <property type="evidence" value="ECO:0007669"/>
    <property type="project" value="TreeGrafter"/>
</dbReference>
<gene>
    <name evidence="7 9" type="primary">acpP</name>
    <name evidence="9" type="ORF">Pcatena_14970</name>
</gene>
<dbReference type="InterPro" id="IPR009081">
    <property type="entry name" value="PP-bd_ACP"/>
</dbReference>
<evidence type="ECO:0000256" key="3">
    <source>
        <dbReference type="ARBA" id="ARBA00022553"/>
    </source>
</evidence>
<accession>A0A3G9KAG5</accession>
<dbReference type="SUPFAM" id="SSF47336">
    <property type="entry name" value="ACP-like"/>
    <property type="match status" value="1"/>
</dbReference>
<dbReference type="HAMAP" id="MF_01217">
    <property type="entry name" value="Acyl_carrier"/>
    <property type="match status" value="1"/>
</dbReference>
<evidence type="ECO:0000256" key="6">
    <source>
        <dbReference type="ARBA" id="ARBA00023160"/>
    </source>
</evidence>
<protein>
    <recommendedName>
        <fullName evidence="7">Acyl carrier protein</fullName>
        <shortName evidence="7">ACP</shortName>
    </recommendedName>
</protein>
<evidence type="ECO:0000256" key="5">
    <source>
        <dbReference type="ARBA" id="ARBA00023098"/>
    </source>
</evidence>
<dbReference type="PROSITE" id="PS50075">
    <property type="entry name" value="CARRIER"/>
    <property type="match status" value="1"/>
</dbReference>
<evidence type="ECO:0000256" key="7">
    <source>
        <dbReference type="HAMAP-Rule" id="MF_01217"/>
    </source>
</evidence>
<dbReference type="PANTHER" id="PTHR20863:SF76">
    <property type="entry name" value="CARRIER DOMAIN-CONTAINING PROTEIN"/>
    <property type="match status" value="1"/>
</dbReference>
<keyword evidence="4 7" id="KW-0276">Fatty acid metabolism</keyword>
<comment type="pathway">
    <text evidence="7">Lipid metabolism; fatty acid biosynthesis.</text>
</comment>
<comment type="PTM">
    <text evidence="7">4'-phosphopantetheine is transferred from CoA to a specific serine of apo-ACP by AcpS. This modification is essential for activity because fatty acids are bound in thioester linkage to the sulfhydryl of the prosthetic group.</text>
</comment>
<evidence type="ECO:0000256" key="1">
    <source>
        <dbReference type="ARBA" id="ARBA00022450"/>
    </source>
</evidence>
<keyword evidence="10" id="KW-1185">Reference proteome</keyword>
<evidence type="ECO:0000256" key="2">
    <source>
        <dbReference type="ARBA" id="ARBA00022516"/>
    </source>
</evidence>
<evidence type="ECO:0000256" key="4">
    <source>
        <dbReference type="ARBA" id="ARBA00022832"/>
    </source>
</evidence>
<comment type="function">
    <text evidence="7">Carrier of the growing fatty acid chain in fatty acid biosynthesis.</text>
</comment>
<comment type="similarity">
    <text evidence="7">Belongs to the acyl carrier protein (ACP) family.</text>
</comment>
<evidence type="ECO:0000259" key="8">
    <source>
        <dbReference type="PROSITE" id="PS50075"/>
    </source>
</evidence>
<comment type="subcellular location">
    <subcellularLocation>
        <location evidence="7">Cytoplasm</location>
    </subcellularLocation>
</comment>
<feature type="modified residue" description="O-(pantetheine 4'-phosphoryl)serine" evidence="7">
    <location>
        <position position="38"/>
    </location>
</feature>
<dbReference type="AlphaFoldDB" id="A0A3G9KAG5"/>
<dbReference type="KEGG" id="pcat:Pcatena_14970"/>
<dbReference type="InterPro" id="IPR003231">
    <property type="entry name" value="ACP"/>
</dbReference>
<feature type="domain" description="Carrier" evidence="8">
    <location>
        <begin position="4"/>
        <end position="76"/>
    </location>
</feature>
<keyword evidence="5 7" id="KW-0443">Lipid metabolism</keyword>
<evidence type="ECO:0000313" key="10">
    <source>
        <dbReference type="Proteomes" id="UP000273154"/>
    </source>
</evidence>
<keyword evidence="1 7" id="KW-0596">Phosphopantetheine</keyword>
<keyword evidence="6 7" id="KW-0275">Fatty acid biosynthesis</keyword>
<dbReference type="Gene3D" id="1.10.1200.10">
    <property type="entry name" value="ACP-like"/>
    <property type="match status" value="1"/>
</dbReference>
<dbReference type="EMBL" id="AP019367">
    <property type="protein sequence ID" value="BBH50910.1"/>
    <property type="molecule type" value="Genomic_DNA"/>
</dbReference>
<dbReference type="UniPathway" id="UPA00094"/>
<dbReference type="GO" id="GO:0009245">
    <property type="term" value="P:lipid A biosynthetic process"/>
    <property type="evidence" value="ECO:0007669"/>
    <property type="project" value="TreeGrafter"/>
</dbReference>
<proteinExistence type="inferred from homology"/>
<organism evidence="9 10">
    <name type="scientific">Parolsenella catena</name>
    <dbReference type="NCBI Taxonomy" id="2003188"/>
    <lineage>
        <taxon>Bacteria</taxon>
        <taxon>Bacillati</taxon>
        <taxon>Actinomycetota</taxon>
        <taxon>Coriobacteriia</taxon>
        <taxon>Coriobacteriales</taxon>
        <taxon>Atopobiaceae</taxon>
        <taxon>Parolsenella</taxon>
    </lineage>
</organism>
<dbReference type="GO" id="GO:0016020">
    <property type="term" value="C:membrane"/>
    <property type="evidence" value="ECO:0007669"/>
    <property type="project" value="GOC"/>
</dbReference>
<keyword evidence="7" id="KW-0963">Cytoplasm</keyword>
<dbReference type="PANTHER" id="PTHR20863">
    <property type="entry name" value="ACYL CARRIER PROTEIN"/>
    <property type="match status" value="1"/>
</dbReference>
<keyword evidence="3 7" id="KW-0597">Phosphoprotein</keyword>
<reference evidence="10" key="1">
    <citation type="submission" date="2018-11" db="EMBL/GenBank/DDBJ databases">
        <title>Comparative genomics of Parolsenella catena and Libanicoccus massiliensis: Reclassification of Libanicoccus massiliensis as Parolsenella massiliensis comb. nov.</title>
        <authorList>
            <person name="Sakamoto M."/>
            <person name="Ikeyama N."/>
            <person name="Murakami T."/>
            <person name="Mori H."/>
            <person name="Yuki M."/>
            <person name="Ohkuma M."/>
        </authorList>
    </citation>
    <scope>NUCLEOTIDE SEQUENCE [LARGE SCALE GENOMIC DNA]</scope>
    <source>
        <strain evidence="10">JCM 31932</strain>
    </source>
</reference>
<keyword evidence="2 7" id="KW-0444">Lipid biosynthesis</keyword>
<name>A0A3G9KAG5_9ACTN</name>
<dbReference type="GO" id="GO:0000035">
    <property type="term" value="F:acyl binding"/>
    <property type="evidence" value="ECO:0007669"/>
    <property type="project" value="TreeGrafter"/>
</dbReference>
<dbReference type="GO" id="GO:0000036">
    <property type="term" value="F:acyl carrier activity"/>
    <property type="evidence" value="ECO:0007669"/>
    <property type="project" value="UniProtKB-UniRule"/>
</dbReference>
<dbReference type="OrthoDB" id="9804551at2"/>